<evidence type="ECO:0000256" key="8">
    <source>
        <dbReference type="PROSITE-ProRule" id="PRU00175"/>
    </source>
</evidence>
<dbReference type="GO" id="GO:0008270">
    <property type="term" value="F:zinc ion binding"/>
    <property type="evidence" value="ECO:0007669"/>
    <property type="project" value="UniProtKB-KW"/>
</dbReference>
<dbReference type="Gene3D" id="3.30.40.10">
    <property type="entry name" value="Zinc/RING finger domain, C3HC4 (zinc finger)"/>
    <property type="match status" value="1"/>
</dbReference>
<feature type="region of interest" description="Disordered" evidence="9">
    <location>
        <begin position="383"/>
        <end position="438"/>
    </location>
</feature>
<dbReference type="PANTHER" id="PTHR46539:SF23">
    <property type="entry name" value="RING-TYPE DOMAIN-CONTAINING PROTEIN"/>
    <property type="match status" value="1"/>
</dbReference>
<evidence type="ECO:0000313" key="12">
    <source>
        <dbReference type="EMBL" id="KAK7098052.1"/>
    </source>
</evidence>
<organism evidence="12 13">
    <name type="scientific">Littorina saxatilis</name>
    <dbReference type="NCBI Taxonomy" id="31220"/>
    <lineage>
        <taxon>Eukaryota</taxon>
        <taxon>Metazoa</taxon>
        <taxon>Spiralia</taxon>
        <taxon>Lophotrochozoa</taxon>
        <taxon>Mollusca</taxon>
        <taxon>Gastropoda</taxon>
        <taxon>Caenogastropoda</taxon>
        <taxon>Littorinimorpha</taxon>
        <taxon>Littorinoidea</taxon>
        <taxon>Littorinidae</taxon>
        <taxon>Littorina</taxon>
    </lineage>
</organism>
<dbReference type="GO" id="GO:0016020">
    <property type="term" value="C:membrane"/>
    <property type="evidence" value="ECO:0007669"/>
    <property type="project" value="UniProtKB-SubCell"/>
</dbReference>
<dbReference type="Proteomes" id="UP001374579">
    <property type="component" value="Unassembled WGS sequence"/>
</dbReference>
<accession>A0AAN9B397</accession>
<comment type="subcellular location">
    <subcellularLocation>
        <location evidence="1">Membrane</location>
        <topology evidence="1">Single-pass membrane protein</topology>
    </subcellularLocation>
</comment>
<keyword evidence="2 10" id="KW-0812">Transmembrane</keyword>
<protein>
    <recommendedName>
        <fullName evidence="11">RING-type domain-containing protein</fullName>
    </recommendedName>
</protein>
<reference evidence="12 13" key="1">
    <citation type="submission" date="2024-02" db="EMBL/GenBank/DDBJ databases">
        <title>Chromosome-scale genome assembly of the rough periwinkle Littorina saxatilis.</title>
        <authorList>
            <person name="De Jode A."/>
            <person name="Faria R."/>
            <person name="Formenti G."/>
            <person name="Sims Y."/>
            <person name="Smith T.P."/>
            <person name="Tracey A."/>
            <person name="Wood J.M.D."/>
            <person name="Zagrodzka Z.B."/>
            <person name="Johannesson K."/>
            <person name="Butlin R.K."/>
            <person name="Leder E.H."/>
        </authorList>
    </citation>
    <scope>NUCLEOTIDE SEQUENCE [LARGE SCALE GENOMIC DNA]</scope>
    <source>
        <strain evidence="12">Snail1</strain>
        <tissue evidence="12">Muscle</tissue>
    </source>
</reference>
<evidence type="ECO:0000259" key="11">
    <source>
        <dbReference type="PROSITE" id="PS50089"/>
    </source>
</evidence>
<evidence type="ECO:0000256" key="3">
    <source>
        <dbReference type="ARBA" id="ARBA00022723"/>
    </source>
</evidence>
<dbReference type="FunFam" id="3.30.40.10:FF:000009">
    <property type="entry name" value="E3 ubiquitin-protein ligase RNF130"/>
    <property type="match status" value="1"/>
</dbReference>
<dbReference type="EMBL" id="JBAMIC010000013">
    <property type="protein sequence ID" value="KAK7098052.1"/>
    <property type="molecule type" value="Genomic_DNA"/>
</dbReference>
<dbReference type="PANTHER" id="PTHR46539">
    <property type="entry name" value="E3 UBIQUITIN-PROTEIN LIGASE ATL42"/>
    <property type="match status" value="1"/>
</dbReference>
<evidence type="ECO:0000256" key="1">
    <source>
        <dbReference type="ARBA" id="ARBA00004167"/>
    </source>
</evidence>
<evidence type="ECO:0000256" key="5">
    <source>
        <dbReference type="ARBA" id="ARBA00022833"/>
    </source>
</evidence>
<feature type="compositionally biased region" description="Basic and acidic residues" evidence="9">
    <location>
        <begin position="427"/>
        <end position="436"/>
    </location>
</feature>
<keyword evidence="6 10" id="KW-1133">Transmembrane helix</keyword>
<dbReference type="SUPFAM" id="SSF57850">
    <property type="entry name" value="RING/U-box"/>
    <property type="match status" value="1"/>
</dbReference>
<evidence type="ECO:0000256" key="2">
    <source>
        <dbReference type="ARBA" id="ARBA00022692"/>
    </source>
</evidence>
<feature type="region of interest" description="Disordered" evidence="9">
    <location>
        <begin position="341"/>
        <end position="367"/>
    </location>
</feature>
<keyword evidence="3" id="KW-0479">Metal-binding</keyword>
<feature type="compositionally biased region" description="Low complexity" evidence="9">
    <location>
        <begin position="346"/>
        <end position="356"/>
    </location>
</feature>
<dbReference type="PROSITE" id="PS50089">
    <property type="entry name" value="ZF_RING_2"/>
    <property type="match status" value="1"/>
</dbReference>
<dbReference type="SUPFAM" id="SSF52025">
    <property type="entry name" value="PA domain"/>
    <property type="match status" value="1"/>
</dbReference>
<evidence type="ECO:0000256" key="6">
    <source>
        <dbReference type="ARBA" id="ARBA00022989"/>
    </source>
</evidence>
<keyword evidence="5" id="KW-0862">Zinc</keyword>
<comment type="caution">
    <text evidence="12">The sequence shown here is derived from an EMBL/GenBank/DDBJ whole genome shotgun (WGS) entry which is preliminary data.</text>
</comment>
<name>A0AAN9B397_9CAEN</name>
<evidence type="ECO:0000256" key="9">
    <source>
        <dbReference type="SAM" id="MobiDB-lite"/>
    </source>
</evidence>
<feature type="transmembrane region" description="Helical" evidence="10">
    <location>
        <begin position="166"/>
        <end position="189"/>
    </location>
</feature>
<feature type="domain" description="RING-type" evidence="11">
    <location>
        <begin position="235"/>
        <end position="276"/>
    </location>
</feature>
<dbReference type="InterPro" id="IPR046450">
    <property type="entry name" value="PA_dom_sf"/>
</dbReference>
<evidence type="ECO:0000256" key="4">
    <source>
        <dbReference type="ARBA" id="ARBA00022771"/>
    </source>
</evidence>
<evidence type="ECO:0000313" key="13">
    <source>
        <dbReference type="Proteomes" id="UP001374579"/>
    </source>
</evidence>
<dbReference type="InterPro" id="IPR013083">
    <property type="entry name" value="Znf_RING/FYVE/PHD"/>
</dbReference>
<keyword evidence="13" id="KW-1185">Reference proteome</keyword>
<dbReference type="Pfam" id="PF02225">
    <property type="entry name" value="PA"/>
    <property type="match status" value="1"/>
</dbReference>
<dbReference type="AlphaFoldDB" id="A0AAN9B397"/>
<dbReference type="Pfam" id="PF13639">
    <property type="entry name" value="zf-RING_2"/>
    <property type="match status" value="1"/>
</dbReference>
<dbReference type="InterPro" id="IPR001841">
    <property type="entry name" value="Znf_RING"/>
</dbReference>
<evidence type="ECO:0000256" key="7">
    <source>
        <dbReference type="ARBA" id="ARBA00023136"/>
    </source>
</evidence>
<dbReference type="SMART" id="SM00184">
    <property type="entry name" value="RING"/>
    <property type="match status" value="1"/>
</dbReference>
<gene>
    <name evidence="12" type="ORF">V1264_004940</name>
</gene>
<dbReference type="InterPro" id="IPR003137">
    <property type="entry name" value="PA_domain"/>
</dbReference>
<proteinExistence type="predicted"/>
<sequence>MDQPVSFYWAEVNLTYMDPISNKPVHESYDGKYGAKSLVEPRTGLALHVRNKDNKTHGCDDYQIHIPKEKWIALVERGHCYFTDKIKIATKKYNASAVVIYNNADEGITIMQHTVEDQVSIFVTLETGRKMARLADQGVRVIMTITPGKKEMTDISQHNSISKTSVLFVSISFIVLMVISLAWLVFYYVQRFRYAHAKERLARRLTSAAKKAIAKIPQKTVRHGDRELDSEFDQCAVCIETYKAHDVIRTLPCKHVFHKSCVDPWLLDQRSCPMCKLDILRAYGMQVFGSQESVHPDAEGGNIRVHVEDHEPSSTTDEHPNPDTEVKVLLLPHTCLHFHPGHDPTSDTAASSSSSPDECHSPTCSVRNSASVDRLSRLSAATLDTEKQALMAESGEEEEEAKERDDDDEGFDERHRCAVHRASVPRDGQDGGRDMGGEAMRLVVRLPNSSAQPSHTPTKEDC</sequence>
<evidence type="ECO:0000256" key="10">
    <source>
        <dbReference type="SAM" id="Phobius"/>
    </source>
</evidence>
<feature type="compositionally biased region" description="Acidic residues" evidence="9">
    <location>
        <begin position="394"/>
        <end position="411"/>
    </location>
</feature>
<dbReference type="Gene3D" id="3.50.30.30">
    <property type="match status" value="1"/>
</dbReference>
<keyword evidence="4 8" id="KW-0863">Zinc-finger</keyword>
<keyword evidence="7 10" id="KW-0472">Membrane</keyword>